<dbReference type="Pfam" id="PF08434">
    <property type="entry name" value="CLCA"/>
    <property type="match status" value="1"/>
</dbReference>
<proteinExistence type="predicted"/>
<keyword evidence="2" id="KW-1133">Transmembrane helix</keyword>
<accession>A0AA88YC25</accession>
<dbReference type="CDD" id="cd00198">
    <property type="entry name" value="vWFA"/>
    <property type="match status" value="1"/>
</dbReference>
<dbReference type="Pfam" id="PF00092">
    <property type="entry name" value="VWA"/>
    <property type="match status" value="1"/>
</dbReference>
<dbReference type="InterPro" id="IPR013642">
    <property type="entry name" value="CLCA_N"/>
</dbReference>
<dbReference type="AlphaFoldDB" id="A0AA88YC25"/>
<dbReference type="InterPro" id="IPR002035">
    <property type="entry name" value="VWF_A"/>
</dbReference>
<evidence type="ECO:0000313" key="6">
    <source>
        <dbReference type="Proteomes" id="UP001186944"/>
    </source>
</evidence>
<evidence type="ECO:0000259" key="4">
    <source>
        <dbReference type="PROSITE" id="PS50234"/>
    </source>
</evidence>
<dbReference type="Proteomes" id="UP001186944">
    <property type="component" value="Unassembled WGS sequence"/>
</dbReference>
<keyword evidence="3" id="KW-0732">Signal</keyword>
<protein>
    <recommendedName>
        <fullName evidence="4">VWFA domain-containing protein</fullName>
    </recommendedName>
</protein>
<sequence length="994" mass="108614">MEPKMFLACVVFVLLSWTDFTQSVLPKNKIKVENNGYNGVTVAISQKIQEDVQYINKLKELFTAASDQLYKSTKYHLYFKQVTIVVPKTWSRKAEYGRISGPQYDLAHVVLDEQNDLVGNRPYVVGVTECGAEGQHIHITPYSLVRLPMQSYLAKSMVHQWGRLRWGLFGEYPEAESPRLGQEKYYYGTDGTFRPNTCSEQISGRFLKYCFDPSSECSLQDGVPEPGCQFCPNDPSDASSSIMGYFYINGITEFCDEASDSVNRSVHHNKKADTLQNRHCGGKSSWYIMRQHPDFSGLTPGNPIMVTAPTFNVVQQDSQKVVIVMDISGSMNTNNKLQKLVQASTYYLLNIVDSGTKICLVVFSTTASIIQPLAQMSSDSVRQQFVYSLPQRASGGTSIGAGLRKGIQCLTDAGETTEGSVILLISDGDERNSPKIRDVRQEVEDAGVVVTSLAFTDQSDIQMIELAASTGGRSFLYSGLENSTVLLDAFALSTAQTGDTTNALILIESISISVSSSAPYSGTFIIDSSIGKETTIVLSGGSLDHLSISASSPSLDTFRSGQCGTSNCSLRISGLAERGVYRYTVTSTSNTEKNVICSIQSNQRTNNAPTIIANSWTSGDTMDIANGSTIRLYTSVMRRGAPILGASVRAVLDGSANDILLLDKGYGADTIENDGIYSAYILPKHLSGNGRTSAKVSVDNKDGSATVIVPLSRRKRNAEPLPGNVAVTTAQADLFKRTALAGEFTTINYEAATATDILAPSRISTLEVISSDYVTRRFGLRFKAVGDDYDDGKATAYDVRISRDFDKLFNDPDSTFRVTDNIPTPGDPGTSESINVELPNSFSTYYVGIRAVDENNNKGELSNVVSLSILSDTNWLASPTTTPLPVTAAQADSAVERDALIALIGTSVAAFVFLIMIIITIVLIKIRMREKRLEKERKKRKSKKESMRSNRSSSSRSTMYRDFNVPTYYHTNGGVILNTSSLKRPAPPNYVYVA</sequence>
<dbReference type="EMBL" id="VSWD01000005">
    <property type="protein sequence ID" value="KAK3102098.1"/>
    <property type="molecule type" value="Genomic_DNA"/>
</dbReference>
<feature type="domain" description="VWFA" evidence="4">
    <location>
        <begin position="320"/>
        <end position="510"/>
    </location>
</feature>
<dbReference type="PANTHER" id="PTHR10579">
    <property type="entry name" value="CALCIUM-ACTIVATED CHLORIDE CHANNEL REGULATOR"/>
    <property type="match status" value="1"/>
</dbReference>
<keyword evidence="2" id="KW-0812">Transmembrane</keyword>
<dbReference type="PROSITE" id="PS50234">
    <property type="entry name" value="VWFA"/>
    <property type="match status" value="1"/>
</dbReference>
<gene>
    <name evidence="5" type="ORF">FSP39_008730</name>
</gene>
<feature type="signal peptide" evidence="3">
    <location>
        <begin position="1"/>
        <end position="23"/>
    </location>
</feature>
<feature type="region of interest" description="Disordered" evidence="1">
    <location>
        <begin position="935"/>
        <end position="958"/>
    </location>
</feature>
<comment type="caution">
    <text evidence="5">The sequence shown here is derived from an EMBL/GenBank/DDBJ whole genome shotgun (WGS) entry which is preliminary data.</text>
</comment>
<dbReference type="PANTHER" id="PTHR10579:SF177">
    <property type="entry name" value="CALCIUM-ACTIVATED CHLORIDE CHANNEL REGULATOR 4-LIKE PROTEIN"/>
    <property type="match status" value="1"/>
</dbReference>
<organism evidence="5 6">
    <name type="scientific">Pinctada imbricata</name>
    <name type="common">Atlantic pearl-oyster</name>
    <name type="synonym">Pinctada martensii</name>
    <dbReference type="NCBI Taxonomy" id="66713"/>
    <lineage>
        <taxon>Eukaryota</taxon>
        <taxon>Metazoa</taxon>
        <taxon>Spiralia</taxon>
        <taxon>Lophotrochozoa</taxon>
        <taxon>Mollusca</taxon>
        <taxon>Bivalvia</taxon>
        <taxon>Autobranchia</taxon>
        <taxon>Pteriomorphia</taxon>
        <taxon>Pterioida</taxon>
        <taxon>Pterioidea</taxon>
        <taxon>Pteriidae</taxon>
        <taxon>Pinctada</taxon>
    </lineage>
</organism>
<feature type="transmembrane region" description="Helical" evidence="2">
    <location>
        <begin position="900"/>
        <end position="924"/>
    </location>
</feature>
<name>A0AA88YC25_PINIB</name>
<dbReference type="InterPro" id="IPR036465">
    <property type="entry name" value="vWFA_dom_sf"/>
</dbReference>
<dbReference type="SUPFAM" id="SSF53300">
    <property type="entry name" value="vWA-like"/>
    <property type="match status" value="1"/>
</dbReference>
<evidence type="ECO:0000256" key="3">
    <source>
        <dbReference type="SAM" id="SignalP"/>
    </source>
</evidence>
<dbReference type="SMART" id="SM00327">
    <property type="entry name" value="VWA"/>
    <property type="match status" value="1"/>
</dbReference>
<reference evidence="5" key="1">
    <citation type="submission" date="2019-08" db="EMBL/GenBank/DDBJ databases">
        <title>The improved chromosome-level genome for the pearl oyster Pinctada fucata martensii using PacBio sequencing and Hi-C.</title>
        <authorList>
            <person name="Zheng Z."/>
        </authorList>
    </citation>
    <scope>NUCLEOTIDE SEQUENCE</scope>
    <source>
        <strain evidence="5">ZZ-2019</strain>
        <tissue evidence="5">Adductor muscle</tissue>
    </source>
</reference>
<evidence type="ECO:0000256" key="1">
    <source>
        <dbReference type="SAM" id="MobiDB-lite"/>
    </source>
</evidence>
<evidence type="ECO:0000313" key="5">
    <source>
        <dbReference type="EMBL" id="KAK3102098.1"/>
    </source>
</evidence>
<keyword evidence="2" id="KW-0472">Membrane</keyword>
<dbReference type="InterPro" id="IPR051266">
    <property type="entry name" value="CLCR"/>
</dbReference>
<evidence type="ECO:0000256" key="2">
    <source>
        <dbReference type="SAM" id="Phobius"/>
    </source>
</evidence>
<keyword evidence="6" id="KW-1185">Reference proteome</keyword>
<feature type="chain" id="PRO_5041738905" description="VWFA domain-containing protein" evidence="3">
    <location>
        <begin position="24"/>
        <end position="994"/>
    </location>
</feature>
<dbReference type="Gene3D" id="3.40.50.410">
    <property type="entry name" value="von Willebrand factor, type A domain"/>
    <property type="match status" value="1"/>
</dbReference>